<accession>A0A9Q0IMF7</accession>
<evidence type="ECO:0000313" key="3">
    <source>
        <dbReference type="Proteomes" id="UP001148018"/>
    </source>
</evidence>
<dbReference type="AlphaFoldDB" id="A0A9Q0IMF7"/>
<dbReference type="EMBL" id="JANIIK010000046">
    <property type="protein sequence ID" value="KAJ3602321.1"/>
    <property type="molecule type" value="Genomic_DNA"/>
</dbReference>
<gene>
    <name evidence="2" type="ORF">NHX12_030080</name>
</gene>
<protein>
    <submittedName>
        <fullName evidence="2">Uncharacterized protein</fullName>
    </submittedName>
</protein>
<keyword evidence="3" id="KW-1185">Reference proteome</keyword>
<proteinExistence type="predicted"/>
<sequence>MSPEAHSSGHLNRRKVSFLGKRVLRVRPSFSACVRKVRLSGRVAKRWDPQNADLGEEPPLDFLCGSAQHSRGSRNLTKSDQES</sequence>
<reference evidence="2" key="1">
    <citation type="submission" date="2022-07" db="EMBL/GenBank/DDBJ databases">
        <title>Chromosome-level genome of Muraenolepis orangiensis.</title>
        <authorList>
            <person name="Kim J."/>
        </authorList>
    </citation>
    <scope>NUCLEOTIDE SEQUENCE</scope>
    <source>
        <strain evidence="2">KU_S4_2022</strain>
        <tissue evidence="2">Muscle</tissue>
    </source>
</reference>
<evidence type="ECO:0000313" key="2">
    <source>
        <dbReference type="EMBL" id="KAJ3602321.1"/>
    </source>
</evidence>
<evidence type="ECO:0000256" key="1">
    <source>
        <dbReference type="SAM" id="MobiDB-lite"/>
    </source>
</evidence>
<organism evidence="2 3">
    <name type="scientific">Muraenolepis orangiensis</name>
    <name type="common">Patagonian moray cod</name>
    <dbReference type="NCBI Taxonomy" id="630683"/>
    <lineage>
        <taxon>Eukaryota</taxon>
        <taxon>Metazoa</taxon>
        <taxon>Chordata</taxon>
        <taxon>Craniata</taxon>
        <taxon>Vertebrata</taxon>
        <taxon>Euteleostomi</taxon>
        <taxon>Actinopterygii</taxon>
        <taxon>Neopterygii</taxon>
        <taxon>Teleostei</taxon>
        <taxon>Neoteleostei</taxon>
        <taxon>Acanthomorphata</taxon>
        <taxon>Zeiogadaria</taxon>
        <taxon>Gadariae</taxon>
        <taxon>Gadiformes</taxon>
        <taxon>Muraenolepidoidei</taxon>
        <taxon>Muraenolepididae</taxon>
        <taxon>Muraenolepis</taxon>
    </lineage>
</organism>
<feature type="compositionally biased region" description="Polar residues" evidence="1">
    <location>
        <begin position="67"/>
        <end position="76"/>
    </location>
</feature>
<dbReference type="Proteomes" id="UP001148018">
    <property type="component" value="Unassembled WGS sequence"/>
</dbReference>
<comment type="caution">
    <text evidence="2">The sequence shown here is derived from an EMBL/GenBank/DDBJ whole genome shotgun (WGS) entry which is preliminary data.</text>
</comment>
<feature type="region of interest" description="Disordered" evidence="1">
    <location>
        <begin position="48"/>
        <end position="83"/>
    </location>
</feature>
<name>A0A9Q0IMF7_9TELE</name>